<evidence type="ECO:0000313" key="3">
    <source>
        <dbReference type="Proteomes" id="UP000721954"/>
    </source>
</evidence>
<feature type="region of interest" description="Disordered" evidence="1">
    <location>
        <begin position="155"/>
        <end position="207"/>
    </location>
</feature>
<organism evidence="2 3">
    <name type="scientific">Streptomyces smyrnaeus</name>
    <dbReference type="NCBI Taxonomy" id="1387713"/>
    <lineage>
        <taxon>Bacteria</taxon>
        <taxon>Bacillati</taxon>
        <taxon>Actinomycetota</taxon>
        <taxon>Actinomycetes</taxon>
        <taxon>Kitasatosporales</taxon>
        <taxon>Streptomycetaceae</taxon>
        <taxon>Streptomyces</taxon>
    </lineage>
</organism>
<evidence type="ECO:0008006" key="4">
    <source>
        <dbReference type="Google" id="ProtNLM"/>
    </source>
</evidence>
<accession>A0ABS3Y2X5</accession>
<reference evidence="2 3" key="1">
    <citation type="submission" date="2021-02" db="EMBL/GenBank/DDBJ databases">
        <title>Streptomyces spirodelae sp. nov., isolated from duckweed.</title>
        <authorList>
            <person name="Saimee Y."/>
            <person name="Duangmal K."/>
        </authorList>
    </citation>
    <scope>NUCLEOTIDE SEQUENCE [LARGE SCALE GENOMIC DNA]</scope>
    <source>
        <strain evidence="2 3">DSM 42105</strain>
    </source>
</reference>
<name>A0ABS3Y2X5_9ACTN</name>
<dbReference type="Proteomes" id="UP000721954">
    <property type="component" value="Unassembled WGS sequence"/>
</dbReference>
<gene>
    <name evidence="2" type="ORF">JW613_27540</name>
</gene>
<sequence>MLLIEVFTPKGALSEEERQELGKRLIDTLMVEDDSHAIEILDAQRTITQVLVHEPAAWVLGVRPAADPADPPRYLVRVTVPGSWRKEMSEYTVQIVTDVLAETERRAGRDPERLRREPHAVILVDGISEGGIGIHGKAMSSLDLTEFVSRPYRDATAGRPAASPAPDAAQKSAPESASESVSEHESAQDDAERDPSQQPSPSQRKLIDPICGMSVDLDDRPLTLVHEGVLYGFCHGLCRRAFADEHGLPLGKQEPSPS</sequence>
<evidence type="ECO:0000256" key="1">
    <source>
        <dbReference type="SAM" id="MobiDB-lite"/>
    </source>
</evidence>
<dbReference type="GeneID" id="96262382"/>
<proteinExistence type="predicted"/>
<dbReference type="RefSeq" id="WP_209213577.1">
    <property type="nucleotide sequence ID" value="NZ_JAFFZM010000019.1"/>
</dbReference>
<dbReference type="EMBL" id="JAFFZM010000019">
    <property type="protein sequence ID" value="MBO8202020.1"/>
    <property type="molecule type" value="Genomic_DNA"/>
</dbReference>
<comment type="caution">
    <text evidence="2">The sequence shown here is derived from an EMBL/GenBank/DDBJ whole genome shotgun (WGS) entry which is preliminary data.</text>
</comment>
<evidence type="ECO:0000313" key="2">
    <source>
        <dbReference type="EMBL" id="MBO8202020.1"/>
    </source>
</evidence>
<protein>
    <recommendedName>
        <fullName evidence="4">YHS domain-containing protein</fullName>
    </recommendedName>
</protein>
<keyword evidence="3" id="KW-1185">Reference proteome</keyword>